<dbReference type="Pfam" id="PF00583">
    <property type="entry name" value="Acetyltransf_1"/>
    <property type="match status" value="1"/>
</dbReference>
<organism evidence="4 5">
    <name type="scientific">Exilibacterium tricleocarpae</name>
    <dbReference type="NCBI Taxonomy" id="2591008"/>
    <lineage>
        <taxon>Bacteria</taxon>
        <taxon>Pseudomonadati</taxon>
        <taxon>Pseudomonadota</taxon>
        <taxon>Gammaproteobacteria</taxon>
        <taxon>Cellvibrionales</taxon>
        <taxon>Cellvibrionaceae</taxon>
        <taxon>Exilibacterium</taxon>
    </lineage>
</organism>
<name>A0A545SNS7_9GAMM</name>
<dbReference type="RefSeq" id="WP_142930101.1">
    <property type="nucleotide sequence ID" value="NZ_ML660116.1"/>
</dbReference>
<dbReference type="Proteomes" id="UP000319732">
    <property type="component" value="Unassembled WGS sequence"/>
</dbReference>
<dbReference type="Gene3D" id="3.40.630.30">
    <property type="match status" value="1"/>
</dbReference>
<comment type="caution">
    <text evidence="4">The sequence shown here is derived from an EMBL/GenBank/DDBJ whole genome shotgun (WGS) entry which is preliminary data.</text>
</comment>
<evidence type="ECO:0000256" key="1">
    <source>
        <dbReference type="ARBA" id="ARBA00022679"/>
    </source>
</evidence>
<feature type="domain" description="N-acetyltransferase" evidence="3">
    <location>
        <begin position="3"/>
        <end position="155"/>
    </location>
</feature>
<dbReference type="GO" id="GO:0016747">
    <property type="term" value="F:acyltransferase activity, transferring groups other than amino-acyl groups"/>
    <property type="evidence" value="ECO:0007669"/>
    <property type="project" value="InterPro"/>
</dbReference>
<keyword evidence="1 4" id="KW-0808">Transferase</keyword>
<reference evidence="4 5" key="1">
    <citation type="submission" date="2019-06" db="EMBL/GenBank/DDBJ databases">
        <title>Whole genome sequence for Cellvibrionaceae sp. R142.</title>
        <authorList>
            <person name="Wang G."/>
        </authorList>
    </citation>
    <scope>NUCLEOTIDE SEQUENCE [LARGE SCALE GENOMIC DNA]</scope>
    <source>
        <strain evidence="4 5">R142</strain>
    </source>
</reference>
<dbReference type="CDD" id="cd04301">
    <property type="entry name" value="NAT_SF"/>
    <property type="match status" value="1"/>
</dbReference>
<evidence type="ECO:0000313" key="4">
    <source>
        <dbReference type="EMBL" id="TQV66516.1"/>
    </source>
</evidence>
<dbReference type="PANTHER" id="PTHR43877">
    <property type="entry name" value="AMINOALKYLPHOSPHONATE N-ACETYLTRANSFERASE-RELATED-RELATED"/>
    <property type="match status" value="1"/>
</dbReference>
<dbReference type="SUPFAM" id="SSF55729">
    <property type="entry name" value="Acyl-CoA N-acyltransferases (Nat)"/>
    <property type="match status" value="1"/>
</dbReference>
<sequence>MNPIFRTATAADKAALMDLMPRLADFDVPAHRNPKDLWRGDADMLAAHLAGTRDDCFCRLATDSNGQLLGFILVSLCEELLSHEPSAHVEALAVTRDAQGRGIGRQLLEDAERCAQERGALSMSLHVFGNNTRARGLYARQGYDEELIRCSKPLE</sequence>
<gene>
    <name evidence="4" type="ORF">FKG94_27170</name>
</gene>
<dbReference type="AlphaFoldDB" id="A0A545SNS7"/>
<dbReference type="OrthoDB" id="5173601at2"/>
<dbReference type="PROSITE" id="PS51186">
    <property type="entry name" value="GNAT"/>
    <property type="match status" value="1"/>
</dbReference>
<evidence type="ECO:0000259" key="3">
    <source>
        <dbReference type="PROSITE" id="PS51186"/>
    </source>
</evidence>
<evidence type="ECO:0000313" key="5">
    <source>
        <dbReference type="Proteomes" id="UP000319732"/>
    </source>
</evidence>
<dbReference type="InterPro" id="IPR050832">
    <property type="entry name" value="Bact_Acetyltransf"/>
</dbReference>
<proteinExistence type="predicted"/>
<evidence type="ECO:0000256" key="2">
    <source>
        <dbReference type="ARBA" id="ARBA00023315"/>
    </source>
</evidence>
<dbReference type="InterPro" id="IPR000182">
    <property type="entry name" value="GNAT_dom"/>
</dbReference>
<protein>
    <submittedName>
        <fullName evidence="4">GNAT family N-acetyltransferase</fullName>
    </submittedName>
</protein>
<dbReference type="InterPro" id="IPR016181">
    <property type="entry name" value="Acyl_CoA_acyltransferase"/>
</dbReference>
<accession>A0A545SNS7</accession>
<keyword evidence="5" id="KW-1185">Reference proteome</keyword>
<dbReference type="EMBL" id="VHSG01000041">
    <property type="protein sequence ID" value="TQV66516.1"/>
    <property type="molecule type" value="Genomic_DNA"/>
</dbReference>
<keyword evidence="2" id="KW-0012">Acyltransferase</keyword>